<feature type="compositionally biased region" description="Basic residues" evidence="1">
    <location>
        <begin position="235"/>
        <end position="255"/>
    </location>
</feature>
<proteinExistence type="predicted"/>
<dbReference type="InParanoid" id="A0A2P6N1P1"/>
<feature type="region of interest" description="Disordered" evidence="1">
    <location>
        <begin position="224"/>
        <end position="255"/>
    </location>
</feature>
<organism evidence="2 3">
    <name type="scientific">Planoprotostelium fungivorum</name>
    <dbReference type="NCBI Taxonomy" id="1890364"/>
    <lineage>
        <taxon>Eukaryota</taxon>
        <taxon>Amoebozoa</taxon>
        <taxon>Evosea</taxon>
        <taxon>Variosea</taxon>
        <taxon>Cavosteliida</taxon>
        <taxon>Cavosteliaceae</taxon>
        <taxon>Planoprotostelium</taxon>
    </lineage>
</organism>
<dbReference type="AlphaFoldDB" id="A0A2P6N1P1"/>
<evidence type="ECO:0000256" key="1">
    <source>
        <dbReference type="SAM" id="MobiDB-lite"/>
    </source>
</evidence>
<accession>A0A2P6N1P1</accession>
<sequence length="255" mass="27792">MNELVLINFGRGLDSYQRIPHAVTIIPCLFDVEWLLDGALPVADAMNRNVHASQMHHLQRPTSAVWRRNHQDTLSPPPDVTHRYKKIAIITFPNGKFGLFEISEAQRLLSIQSRSQQHAIMNPYAQTTYTTTSYPPVQTVIAPPIGVQPTVLGLTPTTTLLPAVTQTTQHIPQAGMQTAVVPPAGIAPQPGVPHAFGAANPGYAAPPGAYPAVKLHGKHGYKGKEYDQPGFVRVKGGKNTKHGHKGLKARGMKHR</sequence>
<name>A0A2P6N1P1_9EUKA</name>
<evidence type="ECO:0000313" key="3">
    <source>
        <dbReference type="Proteomes" id="UP000241769"/>
    </source>
</evidence>
<dbReference type="EMBL" id="MDYQ01000251">
    <property type="protein sequence ID" value="PRP77886.1"/>
    <property type="molecule type" value="Genomic_DNA"/>
</dbReference>
<evidence type="ECO:0000313" key="2">
    <source>
        <dbReference type="EMBL" id="PRP77886.1"/>
    </source>
</evidence>
<protein>
    <submittedName>
        <fullName evidence="2">Uncharacterized protein</fullName>
    </submittedName>
</protein>
<reference evidence="2 3" key="1">
    <citation type="journal article" date="2018" name="Genome Biol. Evol.">
        <title>Multiple Roots of Fruiting Body Formation in Amoebozoa.</title>
        <authorList>
            <person name="Hillmann F."/>
            <person name="Forbes G."/>
            <person name="Novohradska S."/>
            <person name="Ferling I."/>
            <person name="Riege K."/>
            <person name="Groth M."/>
            <person name="Westermann M."/>
            <person name="Marz M."/>
            <person name="Spaller T."/>
            <person name="Winckler T."/>
            <person name="Schaap P."/>
            <person name="Glockner G."/>
        </authorList>
    </citation>
    <scope>NUCLEOTIDE SEQUENCE [LARGE SCALE GENOMIC DNA]</scope>
    <source>
        <strain evidence="2 3">Jena</strain>
    </source>
</reference>
<keyword evidence="3" id="KW-1185">Reference proteome</keyword>
<gene>
    <name evidence="2" type="ORF">PROFUN_08560</name>
</gene>
<dbReference type="Proteomes" id="UP000241769">
    <property type="component" value="Unassembled WGS sequence"/>
</dbReference>
<comment type="caution">
    <text evidence="2">The sequence shown here is derived from an EMBL/GenBank/DDBJ whole genome shotgun (WGS) entry which is preliminary data.</text>
</comment>